<dbReference type="PROSITE" id="PS51186">
    <property type="entry name" value="GNAT"/>
    <property type="match status" value="1"/>
</dbReference>
<dbReference type="Gene3D" id="3.40.630.30">
    <property type="match status" value="1"/>
</dbReference>
<sequence length="191" mass="21926">MKKRFYLGKEYGLMMIVRQAKIADVPAIARVNVDTWRTAYQKILPADYLAQLSYENRESNWQDILINAEKNKYFVYVAENEQGKIVGFAAGGYERTDKYVFYKGELFAIYILDEYQHQGIGRKLVGTIASQLSKLNLNSMLVWVLGDNSACRFYEVLGAKKIDEQQTNRAGVLLKEIAYGWTDITVLLDLI</sequence>
<dbReference type="SUPFAM" id="SSF55729">
    <property type="entry name" value="Acyl-CoA N-acyltransferases (Nat)"/>
    <property type="match status" value="1"/>
</dbReference>
<dbReference type="InterPro" id="IPR016181">
    <property type="entry name" value="Acyl_CoA_acyltransferase"/>
</dbReference>
<name>A0ABU8YNI8_9CYAN</name>
<dbReference type="EMBL" id="JBBLXS010000164">
    <property type="protein sequence ID" value="MEK0185930.1"/>
    <property type="molecule type" value="Genomic_DNA"/>
</dbReference>
<evidence type="ECO:0000259" key="1">
    <source>
        <dbReference type="PROSITE" id="PS51186"/>
    </source>
</evidence>
<accession>A0ABU8YNI8</accession>
<dbReference type="Pfam" id="PF00583">
    <property type="entry name" value="Acetyltransf_1"/>
    <property type="match status" value="1"/>
</dbReference>
<protein>
    <submittedName>
        <fullName evidence="2">GNAT family N-acetyltransferase</fullName>
        <ecNumber evidence="2">2.3.1.-</ecNumber>
    </submittedName>
</protein>
<keyword evidence="2" id="KW-0012">Acyltransferase</keyword>
<gene>
    <name evidence="2" type="ORF">WMG39_13900</name>
</gene>
<dbReference type="Proteomes" id="UP001384579">
    <property type="component" value="Unassembled WGS sequence"/>
</dbReference>
<keyword evidence="3" id="KW-1185">Reference proteome</keyword>
<dbReference type="InterPro" id="IPR000182">
    <property type="entry name" value="GNAT_dom"/>
</dbReference>
<evidence type="ECO:0000313" key="3">
    <source>
        <dbReference type="Proteomes" id="UP001384579"/>
    </source>
</evidence>
<comment type="caution">
    <text evidence="2">The sequence shown here is derived from an EMBL/GenBank/DDBJ whole genome shotgun (WGS) entry which is preliminary data.</text>
</comment>
<reference evidence="2 3" key="1">
    <citation type="journal article" date="2020" name="Harmful Algae">
        <title>Molecular and morphological characterization of a novel dihydroanatoxin-a producing Microcoleus species (cyanobacteria) from the Russian River, California, USA.</title>
        <authorList>
            <person name="Conklin K.Y."/>
            <person name="Stancheva R."/>
            <person name="Otten T.G."/>
            <person name="Fadness R."/>
            <person name="Boyer G.L."/>
            <person name="Read B."/>
            <person name="Zhang X."/>
            <person name="Sheath R.G."/>
        </authorList>
    </citation>
    <scope>NUCLEOTIDE SEQUENCE [LARGE SCALE GENOMIC DNA]</scope>
    <source>
        <strain evidence="2 3">PTRS2</strain>
    </source>
</reference>
<dbReference type="EC" id="2.3.1.-" evidence="2"/>
<feature type="domain" description="N-acetyltransferase" evidence="1">
    <location>
        <begin position="15"/>
        <end position="178"/>
    </location>
</feature>
<keyword evidence="2" id="KW-0808">Transferase</keyword>
<proteinExistence type="predicted"/>
<organism evidence="2 3">
    <name type="scientific">Microcoleus anatoxicus PTRS2</name>
    <dbReference type="NCBI Taxonomy" id="2705321"/>
    <lineage>
        <taxon>Bacteria</taxon>
        <taxon>Bacillati</taxon>
        <taxon>Cyanobacteriota</taxon>
        <taxon>Cyanophyceae</taxon>
        <taxon>Oscillatoriophycideae</taxon>
        <taxon>Oscillatoriales</taxon>
        <taxon>Microcoleaceae</taxon>
        <taxon>Microcoleus</taxon>
        <taxon>Microcoleus anatoxicus</taxon>
    </lineage>
</organism>
<dbReference type="GO" id="GO:0016746">
    <property type="term" value="F:acyltransferase activity"/>
    <property type="evidence" value="ECO:0007669"/>
    <property type="project" value="UniProtKB-KW"/>
</dbReference>
<dbReference type="CDD" id="cd04301">
    <property type="entry name" value="NAT_SF"/>
    <property type="match status" value="1"/>
</dbReference>
<dbReference type="RefSeq" id="WP_340525036.1">
    <property type="nucleotide sequence ID" value="NZ_JBBLXS010000164.1"/>
</dbReference>
<evidence type="ECO:0000313" key="2">
    <source>
        <dbReference type="EMBL" id="MEK0185930.1"/>
    </source>
</evidence>